<protein>
    <submittedName>
        <fullName evidence="1">Uncharacterized protein</fullName>
    </submittedName>
</protein>
<dbReference type="STRING" id="1736691.SAMN06295964_0546"/>
<dbReference type="OrthoDB" id="3827359at2"/>
<dbReference type="RefSeq" id="WP_078698736.1">
    <property type="nucleotide sequence ID" value="NZ_LT796768.1"/>
</dbReference>
<name>A0A1T4YSY6_9ACTN</name>
<sequence length="163" mass="17396">MRWDRLFADLEGAAIDEHADERDALADDLREEQWGALGWTDLLGGPDVRLDVAGLGEIGGRVAGVGDVLLVEDAGRRVIVMPEAVTAVSGRDGRAAAAPPTARTRRQVARAVRDAGVEVRVVRRDGRAVEGSIVAVGADFVQVAAGERRVSLPWAWIAALVQR</sequence>
<dbReference type="EMBL" id="LT796768">
    <property type="protein sequence ID" value="SKB04365.1"/>
    <property type="molecule type" value="Genomic_DNA"/>
</dbReference>
<evidence type="ECO:0000313" key="1">
    <source>
        <dbReference type="EMBL" id="SKB04365.1"/>
    </source>
</evidence>
<dbReference type="AlphaFoldDB" id="A0A1T4YSY6"/>
<accession>A0A1T4YSY6</accession>
<evidence type="ECO:0000313" key="2">
    <source>
        <dbReference type="Proteomes" id="UP000191040"/>
    </source>
</evidence>
<dbReference type="Proteomes" id="UP000191040">
    <property type="component" value="Chromosome I"/>
</dbReference>
<proteinExistence type="predicted"/>
<keyword evidence="2" id="KW-1185">Reference proteome</keyword>
<gene>
    <name evidence="1" type="ORF">SAMN06295964_0546</name>
</gene>
<reference evidence="2" key="1">
    <citation type="submission" date="2017-02" db="EMBL/GenBank/DDBJ databases">
        <authorList>
            <person name="Varghese N."/>
            <person name="Submissions S."/>
        </authorList>
    </citation>
    <scope>NUCLEOTIDE SEQUENCE [LARGE SCALE GENOMIC DNA]</scope>
    <source>
        <strain evidence="2">9H-4</strain>
    </source>
</reference>
<organism evidence="1 2">
    <name type="scientific">Aeromicrobium choanae</name>
    <dbReference type="NCBI Taxonomy" id="1736691"/>
    <lineage>
        <taxon>Bacteria</taxon>
        <taxon>Bacillati</taxon>
        <taxon>Actinomycetota</taxon>
        <taxon>Actinomycetes</taxon>
        <taxon>Propionibacteriales</taxon>
        <taxon>Nocardioidaceae</taxon>
        <taxon>Aeromicrobium</taxon>
    </lineage>
</organism>